<feature type="domain" description="Carrier" evidence="6">
    <location>
        <begin position="5832"/>
        <end position="5908"/>
    </location>
</feature>
<dbReference type="PANTHER" id="PTHR45527:SF3">
    <property type="entry name" value="SIDEROPHORE SYNTHETASE (EUROFUNG)"/>
    <property type="match status" value="1"/>
</dbReference>
<dbReference type="PROSITE" id="PS50075">
    <property type="entry name" value="CARRIER"/>
    <property type="match status" value="5"/>
</dbReference>
<evidence type="ECO:0000256" key="1">
    <source>
        <dbReference type="ARBA" id="ARBA00005179"/>
    </source>
</evidence>
<dbReference type="InterPro" id="IPR010071">
    <property type="entry name" value="AA_adenyl_dom"/>
</dbReference>
<feature type="domain" description="Carrier" evidence="6">
    <location>
        <begin position="3206"/>
        <end position="3282"/>
    </location>
</feature>
<dbReference type="InterPro" id="IPR036736">
    <property type="entry name" value="ACP-like_sf"/>
</dbReference>
<dbReference type="Gene3D" id="3.40.50.980">
    <property type="match status" value="2"/>
</dbReference>
<dbReference type="Proteomes" id="UP000076881">
    <property type="component" value="Unassembled WGS sequence"/>
</dbReference>
<dbReference type="PROSITE" id="PS00012">
    <property type="entry name" value="PHOSPHOPANTETHEINE"/>
    <property type="match status" value="3"/>
</dbReference>
<name>A0A162MWE1_CORDF</name>
<dbReference type="Gene3D" id="3.30.300.30">
    <property type="match status" value="5"/>
</dbReference>
<dbReference type="FunFam" id="3.30.559.30:FF:000003">
    <property type="entry name" value="Nonribosomal peptide synthase SidD"/>
    <property type="match status" value="2"/>
</dbReference>
<evidence type="ECO:0000256" key="3">
    <source>
        <dbReference type="ARBA" id="ARBA00022553"/>
    </source>
</evidence>
<keyword evidence="8" id="KW-1185">Reference proteome</keyword>
<evidence type="ECO:0000256" key="5">
    <source>
        <dbReference type="ARBA" id="ARBA00029454"/>
    </source>
</evidence>
<dbReference type="FunFam" id="3.30.559.30:FF:000002">
    <property type="entry name" value="Nonribosomal peptide synthase Pes1"/>
    <property type="match status" value="2"/>
</dbReference>
<accession>A0A162MWE1</accession>
<dbReference type="InterPro" id="IPR001242">
    <property type="entry name" value="Condensation_dom"/>
</dbReference>
<dbReference type="InterPro" id="IPR009081">
    <property type="entry name" value="PP-bd_ACP"/>
</dbReference>
<dbReference type="SMART" id="SM00823">
    <property type="entry name" value="PKS_PP"/>
    <property type="match status" value="1"/>
</dbReference>
<dbReference type="NCBIfam" id="NF003417">
    <property type="entry name" value="PRK04813.1"/>
    <property type="match status" value="5"/>
</dbReference>
<dbReference type="CDD" id="cd19534">
    <property type="entry name" value="E_NRPS"/>
    <property type="match status" value="1"/>
</dbReference>
<comment type="caution">
    <text evidence="7">The sequence shown here is derived from an EMBL/GenBank/DDBJ whole genome shotgun (WGS) entry which is preliminary data.</text>
</comment>
<gene>
    <name evidence="7" type="ORF">LEL_08884</name>
</gene>
<dbReference type="GO" id="GO:0031177">
    <property type="term" value="F:phosphopantetheine binding"/>
    <property type="evidence" value="ECO:0007669"/>
    <property type="project" value="InterPro"/>
</dbReference>
<dbReference type="Gene3D" id="3.30.559.30">
    <property type="entry name" value="Nonribosomal peptide synthetase, condensation domain"/>
    <property type="match status" value="7"/>
</dbReference>
<keyword evidence="3" id="KW-0597">Phosphoprotein</keyword>
<dbReference type="PROSITE" id="PS00455">
    <property type="entry name" value="AMP_BINDING"/>
    <property type="match status" value="5"/>
</dbReference>
<dbReference type="GO" id="GO:0043041">
    <property type="term" value="P:amino acid activation for nonribosomal peptide biosynthetic process"/>
    <property type="evidence" value="ECO:0007669"/>
    <property type="project" value="TreeGrafter"/>
</dbReference>
<organism evidence="7 8">
    <name type="scientific">Akanthomyces lecanii RCEF 1005</name>
    <dbReference type="NCBI Taxonomy" id="1081108"/>
    <lineage>
        <taxon>Eukaryota</taxon>
        <taxon>Fungi</taxon>
        <taxon>Dikarya</taxon>
        <taxon>Ascomycota</taxon>
        <taxon>Pezizomycotina</taxon>
        <taxon>Sordariomycetes</taxon>
        <taxon>Hypocreomycetidae</taxon>
        <taxon>Hypocreales</taxon>
        <taxon>Cordycipitaceae</taxon>
        <taxon>Akanthomyces</taxon>
        <taxon>Cordyceps confragosa</taxon>
    </lineage>
</organism>
<dbReference type="InterPro" id="IPR045851">
    <property type="entry name" value="AMP-bd_C_sf"/>
</dbReference>
<dbReference type="InterPro" id="IPR042099">
    <property type="entry name" value="ANL_N_sf"/>
</dbReference>
<evidence type="ECO:0000259" key="6">
    <source>
        <dbReference type="PROSITE" id="PS50075"/>
    </source>
</evidence>
<reference evidence="7 8" key="1">
    <citation type="journal article" date="2016" name="Genome Biol. Evol.">
        <title>Divergent and convergent evolution of fungal pathogenicity.</title>
        <authorList>
            <person name="Shang Y."/>
            <person name="Xiao G."/>
            <person name="Zheng P."/>
            <person name="Cen K."/>
            <person name="Zhan S."/>
            <person name="Wang C."/>
        </authorList>
    </citation>
    <scope>NUCLEOTIDE SEQUENCE [LARGE SCALE GENOMIC DNA]</scope>
    <source>
        <strain evidence="7 8">RCEF 1005</strain>
    </source>
</reference>
<dbReference type="CDD" id="cd19545">
    <property type="entry name" value="FUM14_C_NRPS-like"/>
    <property type="match status" value="2"/>
</dbReference>
<feature type="domain" description="Carrier" evidence="6">
    <location>
        <begin position="1670"/>
        <end position="1746"/>
    </location>
</feature>
<dbReference type="GO" id="GO:0044550">
    <property type="term" value="P:secondary metabolite biosynthetic process"/>
    <property type="evidence" value="ECO:0007669"/>
    <property type="project" value="TreeGrafter"/>
</dbReference>
<dbReference type="OrthoDB" id="416786at2759"/>
<dbReference type="CDD" id="cd05918">
    <property type="entry name" value="A_NRPS_SidN3_like"/>
    <property type="match status" value="5"/>
</dbReference>
<dbReference type="Pfam" id="PF00668">
    <property type="entry name" value="Condensation"/>
    <property type="match status" value="7"/>
</dbReference>
<dbReference type="InterPro" id="IPR006162">
    <property type="entry name" value="Ppantetheine_attach_site"/>
</dbReference>
<dbReference type="GO" id="GO:0016874">
    <property type="term" value="F:ligase activity"/>
    <property type="evidence" value="ECO:0007669"/>
    <property type="project" value="UniProtKB-KW"/>
</dbReference>
<dbReference type="NCBIfam" id="TIGR01733">
    <property type="entry name" value="AA-adenyl-dom"/>
    <property type="match status" value="5"/>
</dbReference>
<dbReference type="FunFam" id="3.30.300.30:FF:000015">
    <property type="entry name" value="Nonribosomal peptide synthase SidD"/>
    <property type="match status" value="5"/>
</dbReference>
<dbReference type="InterPro" id="IPR023213">
    <property type="entry name" value="CAT-like_dom_sf"/>
</dbReference>
<protein>
    <submittedName>
        <fullName evidence="7">Amino acid adenylation</fullName>
    </submittedName>
</protein>
<dbReference type="Gene3D" id="2.30.38.10">
    <property type="entry name" value="Luciferase, Domain 3"/>
    <property type="match status" value="1"/>
</dbReference>
<dbReference type="Pfam" id="PF00501">
    <property type="entry name" value="AMP-binding"/>
    <property type="match status" value="5"/>
</dbReference>
<keyword evidence="2" id="KW-0596">Phosphopantetheine</keyword>
<dbReference type="FunFam" id="3.30.559.10:FF:000016">
    <property type="entry name" value="Nonribosomal peptide synthase Pes1"/>
    <property type="match status" value="1"/>
</dbReference>
<dbReference type="Pfam" id="PF00550">
    <property type="entry name" value="PP-binding"/>
    <property type="match status" value="5"/>
</dbReference>
<dbReference type="InterPro" id="IPR000873">
    <property type="entry name" value="AMP-dep_synth/lig_dom"/>
</dbReference>
<keyword evidence="4" id="KW-0436">Ligase</keyword>
<comment type="similarity">
    <text evidence="5">Belongs to the NRP synthetase family.</text>
</comment>
<dbReference type="SUPFAM" id="SSF47336">
    <property type="entry name" value="ACP-like"/>
    <property type="match status" value="5"/>
</dbReference>
<evidence type="ECO:0000313" key="7">
    <source>
        <dbReference type="EMBL" id="OAA71649.1"/>
    </source>
</evidence>
<feature type="domain" description="Carrier" evidence="6">
    <location>
        <begin position="575"/>
        <end position="651"/>
    </location>
</feature>
<evidence type="ECO:0000256" key="4">
    <source>
        <dbReference type="ARBA" id="ARBA00022598"/>
    </source>
</evidence>
<dbReference type="InterPro" id="IPR020806">
    <property type="entry name" value="PKS_PP-bd"/>
</dbReference>
<dbReference type="CDD" id="cd19542">
    <property type="entry name" value="CT_NRPS-like"/>
    <property type="match status" value="2"/>
</dbReference>
<comment type="pathway">
    <text evidence="1">Secondary metabolite biosynthesis.</text>
</comment>
<dbReference type="PANTHER" id="PTHR45527">
    <property type="entry name" value="NONRIBOSOMAL PEPTIDE SYNTHETASE"/>
    <property type="match status" value="1"/>
</dbReference>
<dbReference type="SUPFAM" id="SSF52777">
    <property type="entry name" value="CoA-dependent acyltransferases"/>
    <property type="match status" value="14"/>
</dbReference>
<feature type="domain" description="Carrier" evidence="6">
    <location>
        <begin position="4301"/>
        <end position="4377"/>
    </location>
</feature>
<dbReference type="SUPFAM" id="SSF56801">
    <property type="entry name" value="Acetyl-CoA synthetase-like"/>
    <property type="match status" value="5"/>
</dbReference>
<dbReference type="EMBL" id="AZHF01000008">
    <property type="protein sequence ID" value="OAA71649.1"/>
    <property type="molecule type" value="Genomic_DNA"/>
</dbReference>
<dbReference type="STRING" id="1081108.A0A162MWE1"/>
<dbReference type="Gene3D" id="3.30.559.10">
    <property type="entry name" value="Chloramphenicol acetyltransferase-like domain"/>
    <property type="match status" value="7"/>
</dbReference>
<proteinExistence type="inferred from homology"/>
<sequence>MTRTADSSHVPAAMADLAKIWGWNASVPSSNASTVHEIFSNTAHAKPDELAICAHDGNWTYNELDQKSTELAQYLVANGIGKGQIVPICFEKSKQTAVAAFAVMKCGAASILLDPSQPQERLQSIARQTSASVIICSQLQAPLAAKIGSCEAHVVILSDDALVALCSPYRATQLPKVSPADRLYVIFTSGSTGTPKGAIITHSNYASAILHQRDAHGFTSSSRVYDFSSYAFDVSWSNLIHTLTIGACLLIPSDAERNNDLAGSIIRRGATHVDITPSVARILPDQVLEQIDVLVLGGEKLSTEHGQRWSKLVKQLKNPYGPSECTPTATIITVNPSAEYSGAIGRGLGLNTWIVSAEDADNLVPVGEVGELLLEGPLVGEGYLDATKNTDAFVIDPAFLVNGVPGTASSGRHGRLYKTGDLVRYDQETGDIIFIGRKDTQVKINGQRVELGDVEHHICQAIPADSVEDIVAEMVQPSNSETKLLVAFFAMHRKSTDENDSADLTQRLAGITEGLEDRLRASVPAYMIPALYIPLAEFPLSATGKTDRRKLHSLVKSVDLAAATGAASSLGARRLPTTPNQAKLLELWSSVLGINEVELSIDDSFVRLGGDSIAAMKLVAAARDCGLHVTVSDIFFHPNLEQMAKVLTNASTSGDEAVYSLSSLFRPDTNLKYAFSEAATLCRVAASDIEEILPCTPLQEGLMSLSTKREGDYVVRYVLKLQPTVDLPRLCRAWATVLSTTPILRTRIVNLDSEGLVQVVLRHHDEDSNLSYENIPTLERMTQEHGQFGLATNLGRFDLATGEGDQAGVYFVWQMHHAIYDGWSVNLMIERLQQAYLSDNGQDTQISSFHPFMEYMKNGNADKAADFWKQQSAGVEGQTFPPLPEPCYEPRANSLYELTIDNLVWPIAGGTAPSALRAALGLLLSLYTDSPDATFGAVTSGRQAPVPHIESLVAPTIATVPIRVSVKKNQDIQGLLAAVQTQSLQMIAFEQDGLHNIRRLSSDAARLCSFQTLLVVQPAEGANESGKAIFADAASNLYDGDVSGAAALGTYALTMECLLRDSAVSVRVIFDSQVITNQEVQRFSAQYEHIVRQLCDENNATRKLEDVNVTSQDDLQRIWGWNQTVPETANLCVHDLIQETVKRQPHSPAVSAWDGDFVYAELDDLATKLAFRLTELHVAGTILPLLFEKSKWAPVAMLAATKAGAAFVALDPSQPEERLRTIVAQINATAIISSARNSSFAQNLSSAENVVLDSQSSRALKHYKGQLPTVDPSSPLYLIFTSGSTGTPKGVMISHSNFSSAILHQQEAHGFRPTSRVYDFASYAFDVSVSNFFHTFTIGACLCVPSDEDRRDDLAGSIQRLGVTHADLTPSTAAVLSEGALKSLTTLVLGGEKLSADNARYWSGLVALKNPYGPSECTPTATLQHITPDDTFTASIGKGLGLNTWVVDTASGQTLVPIGAVGELMLEGPLVGLGYLNDETKTKEAFVDDALFLTKGAPGYAGRAGRLYRTGDLVRYNADGSLSFIGRKDAQVKINGQRVELSDIESHISRHPNTRQAACAYPKSGLCANKVVGFFSLSGISDSSSENGIELQSSAHKQAVSAHIDALEVLLREALPAYMVPSLWVPLKELPLSTSGKLDAKRLRQWIEQADEMTVSSLASFARTAAAWRDPATKLEKVLCSACSTILNIPADAINLDKSFIANSGDSISAMRLSAHCRAVNVTFSVAQLLRSKSLAIFAATGMQIASMKPTSFTEEENKNFNLSPIQRWFFDQVAHKRDSAKNAWCNQGFYVKLGQQLSSETMASALDSLVQHHSMLRSRFQHVEGRWMQFVLPHGNGKNFMYSHSHVSSLSELGSLTMRRHGELDLENGPVFSADFCTLGDDSTDTYLILVAHHLVVDLVSWRIILEDLETILSRGRLLSSLPFQTWNDLQTAHASTLSPDSVLSTTNIHNSIDFWQLPLERVNTVEEHSVRTVSVEKDITAYILSAANDALNTEPVEILMAGVWNAFFAVFSDRTNLTIFSEGHGREPWSMDVDISRTVGWFTSISPINLPRSAAATNLGLLRYIKDARRRLPANGWAYFASRYLNEQGRQAFERHGSMMEMTFNYHGQFQQLEKDDALFSNVTLSNVQEQGPLLPASSLFGIEVSLEDGMAVLSVSANRYIAHQEMIKSWIDHIPTALGSICEELQTYSGPLHTLCDYPFLDLDYQSLVTLQEAVIPAVELANGFKVQNVLSCTPTVDGILISQIKDAGSYKTMQRFRITSESTDIISLEYLADAWQKVVDRQPGLRAAFVPALDSASAFYQVVLEKHIANVILVEDTVIDEASASDWLDRLEPFEYPENCPPHRVVLCRISSSDVICQMEMSHAITDGASTSILQKDWADAYANNLSTTNLAATTEAFSQHFLSVPKSAKNVYWRDKLHGTEPCHFPHISYNAEDSHALVSTCEINGELLRAIEAHCGTLGITVASFLQTAWALSLASYTKTDSVVFGYLASGRDVPIPGIDEVVGAYTNMLVSRVAIDCQGSSNSLLRAVHDQTMEDLGYQHSSLASVQHELLASSKEALFNSIVSYQRQVESPSDIGNHISITVLDGEDPTEYALVVNISHGKSNVEILLDHKSDHLAQNQASRLLSLLLKFCSALSSEFALKDLASCSDEDAADIWQWNSTVPTTVNRCVHALIAETTLSRPQSTAIDAWDGTFTYGELDKLTTRLAKNLACLGVTTGHVVPLCIEKSRWTAVLMLGVMKAGAASVVLDSAQPEDRLQAIVEQTNSTVILSSARSHDIASRLARPGTVAIPVSDTLFATLAESTEPLPAVSPSDSIYVVFTSGSTGVPKGVVVTHANIASAIHHQRSSLQFDEQSRIFDFSSYMFDVAWCNLLHGLSAGGCVCIPSDEDRKGDIMSAISRFEVNSVILTPSALRGHDLDALNGLRSLHFIGEPLRSETFASVHPSVNVTNLYGPTECTTFSTMAPVVGRDASYISVGFGSGLNTWVVNPTSGNSLVPIGVTGELLLEGPLVSAGYLGDEAKTNLAFVDSPRFIRDFGRVGRLYKTGDLVRYDASGALAFLGRKDAQVKINGMRVELGDIESGVKSCLVQDFGNIDVVAEVVTPQGTSHAMLIAFICFGTELAKEMDADTLKSFTHEATKHLRDVLTARVAAHMIPSAYIPLQQVPTTASGKTDRRRLREMANALSWEQLLSTQSETRRMPDTYMERQMQELWSKVLDVEPSLIGADDNFLRIGGDSVGAMRLVGAAREVGMILSVADILRNPKLSDMSLLTTTQRPEAVSIVDAFSLMRPFEGELATMIEEAAMACHLRPDDIVDMYPCTPLQAGLLALTAQRAGGYIIRCALELKSDCDVPQFKKAWDSVVSSTPILQTRIVDLTGKGLTQISVKYTPEWNTDGSAASLRDYTEKEAEDEFALGCPLAKYGLLTADGKTYFMLTLHHAVYDGWSLNLIFDRLEKAYGAESFDNAHQFNSFVKYIQSVDKSQCATFWDAQLSDSEAQAFPVLPSSSHQPKTDQRILHEIESLNWENSAVTPSSAIRAALAILASTYMSSPDVIYGATTTGRQAAVPGVESMIGPAIATVPVHISVPADAVVTKFLAVVQEQSIEMTSYEQMGLQNIRRLSAAAERLCDFQTLLIVQPADESAEWHSKVIVRDVYESGSHDNDTQQESETYGLTLECLLGKDSIKIKMNFDSYVMDDLQGWRFLRQLEHVIRQLSDPQPGQRVCDISCFSEQDSSQIWKWNASVPETVSSCVHELIVDSCCQHPESQAVCAWDGNWTYSDLDRLSTHVAHHLIDQGVLPGHIIALVFEKSKWMPIAMLGVMKAGAASVAVDASQPLDRLRSIISQVKAPIILCSYSKRELASTLSDKQTLVIGAALVASMSRDKLQKPLPTVSPANLLYLVFTSGSTGTPKGVMITHSNFSSAIRHQKIAQGILPTSRVFDFASYAFDVAWANVLLTFEVGATLCIPSDSDRKDDLNGSISRLNPTHADLTPSAALVLSDESLRILHSLTLGGERLTAAYAEQWAAFPNLTVKNSYGPSECTPTSTFTEAITPSNVQSNSIGHAHGLNTWVADAATGQSLVPIGGIGELLLEGPLLGSGYLGDPDKTNLAFISNPKFLLNGPHGQRRHGRVYRTGDIVRYNSDGTVAFVGRKDAQVKINGQRVELSEIESHIGRYEATHQCVIVLPPKGLGAKRLVCVVQFKDIPSEDTVSGRSVQLVGSKYDDIVSSHLMALQDQLQTSLPRYMIPTIWIVTTTLPMTASGKQDRMSVNTWVAEMNPEVFARVNSSGNEAAVREPVTEMERIIQEACSAVLNVQPDKLNFAQSFIANGGDSISAMRLASQLRVANIAFSVAELLQSKTLEDFARSAKRTTLDSATYSEKHDTLFSLSPIQQWYFDQDPPSRSEGAETFYNQGFYVKVTRGVPTDEIMAAFAKLVENHSMLRARFEQQAGVWKQRIVAASEGVYGVGLASYKSLDAIRDLAQARHRSIDIEQGPVFSADICDLHGDQYLVLIAHHLVIDLVSWRIILDDLKLLLEGVDLPKAMPFQMWNKLQIEKAQSLVPTSTLTTSEASNNLGFWASESPNPIPNNMLDHDIMHINVSEETTSLVLGTANASLKTEPVEILLASIWHSFRASFPEREGLTVFNEGHGREPWSAEIDPSRTVGWFTTLSPLHVSSFSSVTELVRTVKDARRRLPSNGWAYFASRYLNPRGQEVFESHNTDMEVVFNYHGLFQQLEDKSALFQDGNLEGVSEQGYSCPASSFFNIEVAIERGRACFDFSFNRHIAHQGRIRQWIAGIDHSLQVITRHLVDSKPSHTLCDFEHLALNYRTLDFMSNDILAEIESTNQSSVQEVLPCSPTVDGMLLSQMREDNAYKTKQLYEISAFDGQAIRVQNALLAWQKVIAHQPALRTVFINGQDGSSAFHQVILADYKGNTILLSAKDDFEALRKIQGISSVEYQPSVPPHRAIFCQTPDKLFWQLEMSHAITDGASASILEQNFIDSLKGQSFSTNMLPTMQAYAKVLSSRDKTANTAYWTTKLSDMDPCHFPRLSAVTEKATFQSAELTVSLEQSQISRIMQFCTACMVTPASLLQSAWALTLSAYTGRRSVCFGYLASGRDVDVPQIHASVGAYTNMMICRAEVDDDFSGKSFVQQTHQQLMQDLSYQHSSLATIQHDLGVSPDQQLFGSIVSYQRVVETSNNQGSDSIILKSIGGDDPTEYAIGLGINHGSTVIELDLSYSLTYLTEKQAARVLSHMQSAIEVIIEGSQPLSLSSDDLHDIWSWNAAVPETRYNCVHDSIAETAARQPDSAAVCAWDGDLTYQELDTLATRLAHHLIELGVASDAIVPHCVEKSKWASVAMLAVMKAGGASVTLDVNQPFERLESIVNQVTSPVILASPSQVELASKLHGANVVIISDALLSCIPQAHHVPLPRVDPACRLYINFTSGSTGVPKGVAISHSNYSSAIKHQQAAHYFKPTSRVFDFAYQSFDVSWSNFCHTFTIGACLCVPSEDERKNDAAGAIRRMRVTHADMTPSAISTLSLETLSQLETIVLGGEKLSAENARAWSAVTKVLNPYGPCECTPTSTITEIDATQAASGIIPIGRGLGLNTWIVDASVGDSLVPIGVVGELLLEGPLVGEYLGENANATSFITSASFLGRGAPGHPGRTSRMYKTGDLVRYNTDGTLTFVGRKDGQVKINGQRVELGDIESHIEACLTSGGIQVVTEVITPTAVRKSMLVAFVIATGEQLRDMDEAGFQDFVKQATQDLEERLALQLPPYMIPAAYIPILYSPLTATGKTDRRRLREIASGLTREDLAAAGGSTQEYREPSGALEISLQQLWSTVLDVEPSTISANDDFLKLGGDSISAMRLVSEARARGYLLTVANILTSKIFCDQALLLKKMSQEDDLGAPRYRPFSLLPLAASNNKEALYAQLYELGIGSDTVEDILPVTDHQARCIALTHSANRNLLLYQTMDGSGAPNISKLRATCAALVQRYDLLRTVFVAHNDIFLQVVLKGIDVYVPVFTIQNGTDFNAQTEQIRKHDLTMQIPYGRPLTRISILHNVAQQTYRIIVRMSHAQHDGMSLVKMWDAFEEMYNESLTSTNRIIPRSEDIRKASFSNYMFELSRMNKESALEYWRRLLDGSTMTTMTKPATYKLSYGEGPSMAVEIPRSAVEGGEFTFSTILKSAWAYTLAHATAEDDIVFGTLTHGRGLPGVDDVFGACVNIIPTRVKFGQTWTARDLVSYINDQQIASMNHENLGSREIVRACTNWATWAFAGTVLYHHNFEGPVAAEKARGMHAEEDVDLGVGDLDMVDIHVTSKAHKDCYRIELSFGPGLFSDAEAQKLSFRLRDTIILFYKAMDTPLQAPSQTTYAKALSSNADNHARNISITEADAVAAQNNPDAEAALLQAWSDALNRSFEAWSTSPLNFFESGGDLVSASLLAAHMELKGYSLSVEDIVRYPDWNAQLSIIERC</sequence>
<dbReference type="Gene3D" id="1.10.1200.10">
    <property type="entry name" value="ACP-like"/>
    <property type="match status" value="5"/>
</dbReference>
<evidence type="ECO:0000256" key="2">
    <source>
        <dbReference type="ARBA" id="ARBA00022450"/>
    </source>
</evidence>
<dbReference type="Gene3D" id="3.40.50.12780">
    <property type="entry name" value="N-terminal domain of ligase-like"/>
    <property type="match status" value="4"/>
</dbReference>
<dbReference type="GO" id="GO:0005737">
    <property type="term" value="C:cytoplasm"/>
    <property type="evidence" value="ECO:0007669"/>
    <property type="project" value="TreeGrafter"/>
</dbReference>
<dbReference type="InterPro" id="IPR020845">
    <property type="entry name" value="AMP-binding_CS"/>
</dbReference>
<evidence type="ECO:0000313" key="8">
    <source>
        <dbReference type="Proteomes" id="UP000076881"/>
    </source>
</evidence>
<dbReference type="FunFam" id="1.10.1200.10:FF:000005">
    <property type="entry name" value="Nonribosomal peptide synthetase 1"/>
    <property type="match status" value="1"/>
</dbReference>